<keyword evidence="2" id="KW-1185">Reference proteome</keyword>
<reference evidence="1" key="1">
    <citation type="submission" date="2022-07" db="EMBL/GenBank/DDBJ databases">
        <title>Phylogenomic reconstructions and comparative analyses of Kickxellomycotina fungi.</title>
        <authorList>
            <person name="Reynolds N.K."/>
            <person name="Stajich J.E."/>
            <person name="Barry K."/>
            <person name="Grigoriev I.V."/>
            <person name="Crous P."/>
            <person name="Smith M.E."/>
        </authorList>
    </citation>
    <scope>NUCLEOTIDE SEQUENCE</scope>
    <source>
        <strain evidence="1">BCRC 34780</strain>
    </source>
</reference>
<evidence type="ECO:0000313" key="2">
    <source>
        <dbReference type="Proteomes" id="UP001140087"/>
    </source>
</evidence>
<feature type="non-terminal residue" evidence="1">
    <location>
        <position position="275"/>
    </location>
</feature>
<evidence type="ECO:0000313" key="1">
    <source>
        <dbReference type="EMBL" id="KAJ2788295.1"/>
    </source>
</evidence>
<name>A0ACC1KDR3_9FUNG</name>
<dbReference type="EMBL" id="JANBUN010004127">
    <property type="protein sequence ID" value="KAJ2788295.1"/>
    <property type="molecule type" value="Genomic_DNA"/>
</dbReference>
<protein>
    <submittedName>
        <fullName evidence="1">Uncharacterized protein</fullName>
    </submittedName>
</protein>
<sequence length="275" mass="28358">MPLPNDYGTAMLYGVDAQRNPMGFYENYGYGQFAAGKDNAGPNAAAADSRTPATSGPQASGANATANLGQAGLFPQQVPQPFGMPYYNHPYYYNMVQPGGQYHNPAFGNNPALAAAYAQPFMKQGMYPMYPGATPQGPQAPQQQQAQQAPQQQAQQQQQSPAQQAQQQQQAGAKGPGVGAQSNSAGQYGNINAQKGGNAYGHYAANIGSGFGAYEQDPAALSNSPQQYGFGGFPEFLGGAKNGGKDAGSKGAPPAGTAPVIGGTTYYSTPQQPGG</sequence>
<comment type="caution">
    <text evidence="1">The sequence shown here is derived from an EMBL/GenBank/DDBJ whole genome shotgun (WGS) entry which is preliminary data.</text>
</comment>
<dbReference type="Proteomes" id="UP001140087">
    <property type="component" value="Unassembled WGS sequence"/>
</dbReference>
<accession>A0ACC1KDR3</accession>
<proteinExistence type="predicted"/>
<gene>
    <name evidence="1" type="ORF">H4R21_007046</name>
</gene>
<organism evidence="1 2">
    <name type="scientific">Coemansia helicoidea</name>
    <dbReference type="NCBI Taxonomy" id="1286919"/>
    <lineage>
        <taxon>Eukaryota</taxon>
        <taxon>Fungi</taxon>
        <taxon>Fungi incertae sedis</taxon>
        <taxon>Zoopagomycota</taxon>
        <taxon>Kickxellomycotina</taxon>
        <taxon>Kickxellomycetes</taxon>
        <taxon>Kickxellales</taxon>
        <taxon>Kickxellaceae</taxon>
        <taxon>Coemansia</taxon>
    </lineage>
</organism>